<dbReference type="InterPro" id="IPR016024">
    <property type="entry name" value="ARM-type_fold"/>
</dbReference>
<evidence type="ECO:0000313" key="9">
    <source>
        <dbReference type="Proteomes" id="UP000694701"/>
    </source>
</evidence>
<dbReference type="GO" id="GO:0032039">
    <property type="term" value="C:integrator complex"/>
    <property type="evidence" value="ECO:0007669"/>
    <property type="project" value="TreeGrafter"/>
</dbReference>
<dbReference type="InterPro" id="IPR011989">
    <property type="entry name" value="ARM-like"/>
</dbReference>
<keyword evidence="3" id="KW-0963">Cytoplasm</keyword>
<proteinExistence type="inferred from homology"/>
<dbReference type="Gene3D" id="1.25.10.10">
    <property type="entry name" value="Leucine-rich Repeat Variant"/>
    <property type="match status" value="3"/>
</dbReference>
<evidence type="ECO:0000256" key="3">
    <source>
        <dbReference type="ARBA" id="ARBA00022490"/>
    </source>
</evidence>
<name>A0A8C2FPU7_CYPCA</name>
<evidence type="ECO:0000256" key="2">
    <source>
        <dbReference type="ARBA" id="ARBA00004496"/>
    </source>
</evidence>
<evidence type="ECO:0000256" key="4">
    <source>
        <dbReference type="ARBA" id="ARBA00022737"/>
    </source>
</evidence>
<dbReference type="Ensembl" id="ENSCCRT00020062423.1">
    <property type="protein sequence ID" value="ENSCCRP00020056613.1"/>
    <property type="gene ID" value="ENSCCRG00020026749.1"/>
</dbReference>
<dbReference type="FunFam" id="1.25.10.10:FF:000118">
    <property type="entry name" value="Integrator complex subunit 4"/>
    <property type="match status" value="1"/>
</dbReference>
<dbReference type="AlphaFoldDB" id="A0A8C2FPU7"/>
<dbReference type="GO" id="GO:0016180">
    <property type="term" value="P:snRNA processing"/>
    <property type="evidence" value="ECO:0007669"/>
    <property type="project" value="TreeGrafter"/>
</dbReference>
<organism evidence="8 9">
    <name type="scientific">Cyprinus carpio</name>
    <name type="common">Common carp</name>
    <dbReference type="NCBI Taxonomy" id="7962"/>
    <lineage>
        <taxon>Eukaryota</taxon>
        <taxon>Metazoa</taxon>
        <taxon>Chordata</taxon>
        <taxon>Craniata</taxon>
        <taxon>Vertebrata</taxon>
        <taxon>Euteleostomi</taxon>
        <taxon>Actinopterygii</taxon>
        <taxon>Neopterygii</taxon>
        <taxon>Teleostei</taxon>
        <taxon>Ostariophysi</taxon>
        <taxon>Cypriniformes</taxon>
        <taxon>Cyprinidae</taxon>
        <taxon>Cyprininae</taxon>
        <taxon>Cyprinus</taxon>
    </lineage>
</organism>
<evidence type="ECO:0000313" key="8">
    <source>
        <dbReference type="Ensembl" id="ENSCCRP00020056613.1"/>
    </source>
</evidence>
<evidence type="ECO:0000256" key="6">
    <source>
        <dbReference type="ARBA" id="ARBA00061685"/>
    </source>
</evidence>
<dbReference type="GO" id="GO:0005737">
    <property type="term" value="C:cytoplasm"/>
    <property type="evidence" value="ECO:0007669"/>
    <property type="project" value="UniProtKB-SubCell"/>
</dbReference>
<comment type="subcellular location">
    <subcellularLocation>
        <location evidence="2">Cytoplasm</location>
    </subcellularLocation>
    <subcellularLocation>
        <location evidence="1">Nucleus</location>
    </subcellularLocation>
</comment>
<dbReference type="PANTHER" id="PTHR20938:SF0">
    <property type="entry name" value="INTEGRATOR COMPLEX SUBUNIT 4"/>
    <property type="match status" value="1"/>
</dbReference>
<evidence type="ECO:0000256" key="1">
    <source>
        <dbReference type="ARBA" id="ARBA00004123"/>
    </source>
</evidence>
<sequence>MVAHLKKRVYEEFSKVSQQVTLEELPAKKLRLTKPSKSAALHIDLCKATSPTDALQYLLSFTQRPVEAESVEGVVRILLKHYYKESDNSVRLKIASLLGLLSKTQGFAPDCVVDDAINTLSSEKSHQVLAQLLDTLLIIGTQLPDKIAVIQRLIDVACKHLSSTYFGVRNKCLQLLGCLGTVDKPLSKETDAGPGAQTSPVRDAQSVISDYFQDQDPRVRTAAIKATLQLHERGMKIQQTIYNQACKLLSDDYEQVRSAAVQMVWFLSQLYPESIVPIPSSNEEIRLVDDSFGKILQAAKLLGSMHQVSPHFLEQTLDKKLMSDLRRKRTAHERAKELYASGEFSSGRRWADDDFVIHVVSLFTEVRIAAVEALCSLAQSSPSFAEKCLDFLVDMFNDEIEEVRLQSIHVLRQISTHITLREDQLDTVLAVLEMFEVPRCSTPDPCAADCP</sequence>
<evidence type="ECO:0000256" key="7">
    <source>
        <dbReference type="ARBA" id="ARBA00068017"/>
    </source>
</evidence>
<keyword evidence="4" id="KW-0677">Repeat</keyword>
<dbReference type="SUPFAM" id="SSF48371">
    <property type="entry name" value="ARM repeat"/>
    <property type="match status" value="1"/>
</dbReference>
<dbReference type="FunFam" id="1.25.10.10:FF:000134">
    <property type="entry name" value="Integrator complex subunit 4"/>
    <property type="match status" value="1"/>
</dbReference>
<accession>A0A8C2FPU7</accession>
<reference evidence="8" key="1">
    <citation type="submission" date="2025-08" db="UniProtKB">
        <authorList>
            <consortium name="Ensembl"/>
        </authorList>
    </citation>
    <scope>IDENTIFICATION</scope>
</reference>
<evidence type="ECO:0000256" key="5">
    <source>
        <dbReference type="ARBA" id="ARBA00023242"/>
    </source>
</evidence>
<keyword evidence="5" id="KW-0539">Nucleus</keyword>
<comment type="similarity">
    <text evidence="6">Belongs to the Integrator subunit 4 family.</text>
</comment>
<dbReference type="PANTHER" id="PTHR20938">
    <property type="entry name" value="INTEGRATOR COMPLEX SUBUNIT 4"/>
    <property type="match status" value="1"/>
</dbReference>
<protein>
    <recommendedName>
        <fullName evidence="7">Integrator complex subunit 4</fullName>
    </recommendedName>
</protein>
<dbReference type="Proteomes" id="UP000694701">
    <property type="component" value="Unplaced"/>
</dbReference>